<gene>
    <name evidence="4" type="ORF">Plil01_001340600</name>
</gene>
<feature type="region of interest" description="Disordered" evidence="2">
    <location>
        <begin position="278"/>
        <end position="302"/>
    </location>
</feature>
<dbReference type="PROSITE" id="PS50176">
    <property type="entry name" value="ARM_REPEAT"/>
    <property type="match status" value="2"/>
</dbReference>
<organism evidence="4 5">
    <name type="scientific">Phytophthora lilii</name>
    <dbReference type="NCBI Taxonomy" id="2077276"/>
    <lineage>
        <taxon>Eukaryota</taxon>
        <taxon>Sar</taxon>
        <taxon>Stramenopiles</taxon>
        <taxon>Oomycota</taxon>
        <taxon>Peronosporomycetes</taxon>
        <taxon>Peronosporales</taxon>
        <taxon>Peronosporaceae</taxon>
        <taxon>Phytophthora</taxon>
    </lineage>
</organism>
<dbReference type="Proteomes" id="UP001165083">
    <property type="component" value="Unassembled WGS sequence"/>
</dbReference>
<evidence type="ECO:0000256" key="1">
    <source>
        <dbReference type="PROSITE-ProRule" id="PRU00259"/>
    </source>
</evidence>
<protein>
    <submittedName>
        <fullName evidence="4">Unnamed protein product</fullName>
    </submittedName>
</protein>
<keyword evidence="5" id="KW-1185">Reference proteome</keyword>
<evidence type="ECO:0000313" key="4">
    <source>
        <dbReference type="EMBL" id="GMF31366.1"/>
    </source>
</evidence>
<feature type="repeat" description="ARM" evidence="1">
    <location>
        <begin position="588"/>
        <end position="630"/>
    </location>
</feature>
<feature type="signal peptide" evidence="3">
    <location>
        <begin position="1"/>
        <end position="21"/>
    </location>
</feature>
<dbReference type="SMART" id="SM00185">
    <property type="entry name" value="ARM"/>
    <property type="match status" value="5"/>
</dbReference>
<dbReference type="PANTHER" id="PTHR23315:SF7">
    <property type="entry name" value="U-BOX DOMAIN-CONTAINING PROTEIN 4"/>
    <property type="match status" value="1"/>
</dbReference>
<dbReference type="SUPFAM" id="SSF48371">
    <property type="entry name" value="ARM repeat"/>
    <property type="match status" value="2"/>
</dbReference>
<reference evidence="4" key="1">
    <citation type="submission" date="2023-04" db="EMBL/GenBank/DDBJ databases">
        <title>Phytophthora lilii NBRC 32176.</title>
        <authorList>
            <person name="Ichikawa N."/>
            <person name="Sato H."/>
            <person name="Tonouchi N."/>
        </authorList>
    </citation>
    <scope>NUCLEOTIDE SEQUENCE</scope>
    <source>
        <strain evidence="4">NBRC 32176</strain>
    </source>
</reference>
<dbReference type="Pfam" id="PF13513">
    <property type="entry name" value="HEAT_EZ"/>
    <property type="match status" value="1"/>
</dbReference>
<sequence length="762" mass="83305">MRRLFFVATMLFLASYRTASAGTISGQANVIKANGFLVTDEHKTSRTLRGNENEGMASPGQEIVSTDNEDRGFALKIKNFVPRGLTSLLLLEGKSSVVLFKLLRLRGVTPDKIWRSIERKRGKVSARFQDFASRYTLWHDTTGATSKRRMEAVHFSEFRAHDQIYALLLAQKHELEASKANVPVKQQAAEIIPDNKMTVERVLVRQTPIQRNHVAPVSIDEDEFSWSSTTVESAATPKVKVEPLLDVKPHHADTLVKETTPLAQISDLTLVMTDDPLEEDNLSEDSNNTDLKKEASVTPVSSGEAISNSLLDENSQTVEDNVTAEKTNDNEPALVPIVAEDMEVVESVPERQLSISLSTDFSAPLLIQMLGSGEGTAQQNEHALLLLICKCTTNSNRVQVFKAGGIPVLVRLVREGESLFTQLYALHCLSWFTFVYSKMRESDLEVLKDCSQDVEHADILTLLQELQQNHEKVKEAAAIRCSCLATHGDGDKLRDVGVLPVLVTLIKDGTSNQKLWAAEALVTLASDNKESCEAITREGAIPPLVALLRSGTDMQKQEASYALGNLAANNEVSRGKITREGAIPPMEGAIDPLVALLRTGTRAQKQWAAYTLGNLAHNDANRMEITQQGAISLLVKLLRTGTAMQKQRAAFALGNLACDNPAATNLEEAILPLVELVRTGSDSQKEDAAYTLGNIAASNNDRRLKIGQTQAITLLAELVRTGMSDQKQWSAYALGCLAKNNDMNRAAIVEAEVVAPLVNALG</sequence>
<evidence type="ECO:0000256" key="3">
    <source>
        <dbReference type="SAM" id="SignalP"/>
    </source>
</evidence>
<dbReference type="InterPro" id="IPR011989">
    <property type="entry name" value="ARM-like"/>
</dbReference>
<feature type="repeat" description="ARM" evidence="1">
    <location>
        <begin position="539"/>
        <end position="571"/>
    </location>
</feature>
<dbReference type="EMBL" id="BSXW01000903">
    <property type="protein sequence ID" value="GMF31366.1"/>
    <property type="molecule type" value="Genomic_DNA"/>
</dbReference>
<dbReference type="AlphaFoldDB" id="A0A9W6UE32"/>
<dbReference type="InterPro" id="IPR016024">
    <property type="entry name" value="ARM-type_fold"/>
</dbReference>
<comment type="caution">
    <text evidence="4">The sequence shown here is derived from an EMBL/GenBank/DDBJ whole genome shotgun (WGS) entry which is preliminary data.</text>
</comment>
<dbReference type="Gene3D" id="1.25.10.10">
    <property type="entry name" value="Leucine-rich Repeat Variant"/>
    <property type="match status" value="3"/>
</dbReference>
<keyword evidence="3" id="KW-0732">Signal</keyword>
<evidence type="ECO:0000256" key="2">
    <source>
        <dbReference type="SAM" id="MobiDB-lite"/>
    </source>
</evidence>
<dbReference type="PANTHER" id="PTHR23315">
    <property type="entry name" value="U BOX DOMAIN-CONTAINING"/>
    <property type="match status" value="1"/>
</dbReference>
<evidence type="ECO:0000313" key="5">
    <source>
        <dbReference type="Proteomes" id="UP001165083"/>
    </source>
</evidence>
<dbReference type="Pfam" id="PF00514">
    <property type="entry name" value="Arm"/>
    <property type="match status" value="1"/>
</dbReference>
<accession>A0A9W6UE32</accession>
<proteinExistence type="predicted"/>
<feature type="chain" id="PRO_5040989052" evidence="3">
    <location>
        <begin position="22"/>
        <end position="762"/>
    </location>
</feature>
<name>A0A9W6UE32_9STRA</name>
<dbReference type="OrthoDB" id="206755at2759"/>
<dbReference type="InterPro" id="IPR000225">
    <property type="entry name" value="Armadillo"/>
</dbReference>